<feature type="compositionally biased region" description="Low complexity" evidence="1">
    <location>
        <begin position="35"/>
        <end position="46"/>
    </location>
</feature>
<feature type="compositionally biased region" description="Polar residues" evidence="1">
    <location>
        <begin position="569"/>
        <end position="591"/>
    </location>
</feature>
<dbReference type="Proteomes" id="UP000037035">
    <property type="component" value="Unassembled WGS sequence"/>
</dbReference>
<evidence type="ECO:0000256" key="1">
    <source>
        <dbReference type="SAM" id="MobiDB-lite"/>
    </source>
</evidence>
<feature type="region of interest" description="Disordered" evidence="1">
    <location>
        <begin position="128"/>
        <end position="452"/>
    </location>
</feature>
<feature type="compositionally biased region" description="Basic and acidic residues" evidence="1">
    <location>
        <begin position="263"/>
        <end position="287"/>
    </location>
</feature>
<dbReference type="VEuPathDB" id="FungiDB:VP01_322g5"/>
<dbReference type="EMBL" id="LAVV01008202">
    <property type="protein sequence ID" value="KNZ53475.1"/>
    <property type="molecule type" value="Genomic_DNA"/>
</dbReference>
<gene>
    <name evidence="2" type="ORF">VP01_322g5</name>
</gene>
<comment type="caution">
    <text evidence="2">The sequence shown here is derived from an EMBL/GenBank/DDBJ whole genome shotgun (WGS) entry which is preliminary data.</text>
</comment>
<feature type="compositionally biased region" description="Polar residues" evidence="1">
    <location>
        <begin position="407"/>
        <end position="419"/>
    </location>
</feature>
<feature type="compositionally biased region" description="Low complexity" evidence="1">
    <location>
        <begin position="433"/>
        <end position="445"/>
    </location>
</feature>
<feature type="compositionally biased region" description="Basic and acidic residues" evidence="1">
    <location>
        <begin position="348"/>
        <end position="364"/>
    </location>
</feature>
<feature type="region of interest" description="Disordered" evidence="1">
    <location>
        <begin position="545"/>
        <end position="593"/>
    </location>
</feature>
<sequence>MGSPPQIGPSLEPENNHALFPSDPITGASSRSRRPASNNNPSSSAAPYPPNQGSSSWGYDHDQRYSTQAAQIRPGAEYFHNYDVNHGEPMVQLQPFEWKLQPFHYYQRVVQWGLVPVPLDSNRFNPPIQPAPVTTPASVPLANPPYETSSIAHSLAPTGASRSSSIPSSTPGLARQEGSTRPSRSGKISRIRLKESASSSGRKSKERYENQKIRGPESSRSEPILIENPGAKEEGQSDKKEAIDHSSNRNTFKAALSSTQKHPAKEDLKEAKEYKKPDQEEKADRSNNKKKTTTEVSSAQEHSAKEDHQGGEEDQPDKNKEVEHLKNKLNPTTEVSSAQENSAIADPKGAKEEEEKSDKDEAVDHLSNPDTSTTEVSSTQDHPAKANLKGAQEERPDKQEAVDHPRNPNTPTTEVSSPQGHPATEDHKDEVKTSMQSSKQTSHSSFTNAENQGVWSNPKRLVGITSNKNKFELLLKHSPTIDEELVESPKNFLKQDLEVIPEIVKENSDDLGQSRKFTASNTRASHKNKYKMKVKAFNLDKGKLELSDSNSDEKPEMRHNLDASHEAESSSSTIQVTPKSSTQKFNPNNTFSEEHRDSWIRTLQGNFPQERLNLLFNSCSQTKFVDLISKFQTFIKKSPATEKVDEKLDLGQKSGIRVQEGSEKAKEFQLIKTKKDESEGKTEHKKEKLDLVESQESSSEIPEYEIKYLKEFPKTTPTSLSSFRILGKALNAGNKKWDFSIGIDLKNIYQRQQKHQINVLKCKTSELKQQCKFLMNVIGYPEGERRYQAIQAQIRQAESLEEWNKRISYPSSRPIREKLMMVDGLLQLSKPWPPERDLQQNDVLTLKYLFQMDPKLEKEIEKMINREEFKNRIRELTWMLARWNPHEWLSREDRMLIHQQALDVRLILLVGDCLQFGRKFMTTTPVPGTIRPEYAFEILITMWNHRKSSTVPWFETAERAWLLMDPERSKLYKERLNILKEYLADYQASAYELVSIVDKERKFQWYGTPWWHLGHILVWQDQGLDTSAMARLGNNMKLKKGQEELSPEQIQILQEACSKEEIPEDKKKIVLEWFEKEFHQSFKNKLWKKNKTLVDLLPGKLYSDMVTYYKARSNTRFLLPAYNLLIMLQEL</sequence>
<proteinExistence type="predicted"/>
<evidence type="ECO:0000313" key="2">
    <source>
        <dbReference type="EMBL" id="KNZ53475.1"/>
    </source>
</evidence>
<feature type="compositionally biased region" description="Basic and acidic residues" evidence="1">
    <location>
        <begin position="302"/>
        <end position="326"/>
    </location>
</feature>
<feature type="compositionally biased region" description="Polar residues" evidence="1">
    <location>
        <begin position="248"/>
        <end position="261"/>
    </location>
</feature>
<feature type="compositionally biased region" description="Basic and acidic residues" evidence="1">
    <location>
        <begin position="391"/>
        <end position="406"/>
    </location>
</feature>
<name>A0A0L6V035_9BASI</name>
<evidence type="ECO:0000313" key="3">
    <source>
        <dbReference type="Proteomes" id="UP000037035"/>
    </source>
</evidence>
<dbReference type="OrthoDB" id="2507744at2759"/>
<feature type="compositionally biased region" description="Basic and acidic residues" evidence="1">
    <location>
        <begin position="423"/>
        <end position="432"/>
    </location>
</feature>
<keyword evidence="3" id="KW-1185">Reference proteome</keyword>
<feature type="compositionally biased region" description="Basic and acidic residues" evidence="1">
    <location>
        <begin position="206"/>
        <end position="220"/>
    </location>
</feature>
<feature type="compositionally biased region" description="Polar residues" evidence="1">
    <location>
        <begin position="329"/>
        <end position="342"/>
    </location>
</feature>
<feature type="compositionally biased region" description="Basic and acidic residues" evidence="1">
    <location>
        <begin position="230"/>
        <end position="247"/>
    </location>
</feature>
<feature type="region of interest" description="Disordered" evidence="1">
    <location>
        <begin position="1"/>
        <end position="61"/>
    </location>
</feature>
<feature type="compositionally biased region" description="Polar residues" evidence="1">
    <location>
        <begin position="368"/>
        <end position="381"/>
    </location>
</feature>
<protein>
    <submittedName>
        <fullName evidence="2">Uncharacterized protein</fullName>
    </submittedName>
</protein>
<feature type="compositionally biased region" description="Basic and acidic residues" evidence="1">
    <location>
        <begin position="545"/>
        <end position="568"/>
    </location>
</feature>
<accession>A0A0L6V035</accession>
<reference evidence="2 3" key="1">
    <citation type="submission" date="2015-08" db="EMBL/GenBank/DDBJ databases">
        <title>Next Generation Sequencing and Analysis of the Genome of Puccinia sorghi L Schw, the Causal Agent of Maize Common Rust.</title>
        <authorList>
            <person name="Rochi L."/>
            <person name="Burguener G."/>
            <person name="Darino M."/>
            <person name="Turjanski A."/>
            <person name="Kreff E."/>
            <person name="Dieguez M.J."/>
            <person name="Sacco F."/>
        </authorList>
    </citation>
    <scope>NUCLEOTIDE SEQUENCE [LARGE SCALE GENOMIC DNA]</scope>
    <source>
        <strain evidence="2 3">RO10H11247</strain>
    </source>
</reference>
<dbReference type="AlphaFoldDB" id="A0A0L6V035"/>
<dbReference type="STRING" id="27349.A0A0L6V035"/>
<organism evidence="2 3">
    <name type="scientific">Puccinia sorghi</name>
    <dbReference type="NCBI Taxonomy" id="27349"/>
    <lineage>
        <taxon>Eukaryota</taxon>
        <taxon>Fungi</taxon>
        <taxon>Dikarya</taxon>
        <taxon>Basidiomycota</taxon>
        <taxon>Pucciniomycotina</taxon>
        <taxon>Pucciniomycetes</taxon>
        <taxon>Pucciniales</taxon>
        <taxon>Pucciniaceae</taxon>
        <taxon>Puccinia</taxon>
    </lineage>
</organism>